<organism evidence="2 3">
    <name type="scientific">Batrachochytrium dendrobatidis (strain JEL423)</name>
    <dbReference type="NCBI Taxonomy" id="403673"/>
    <lineage>
        <taxon>Eukaryota</taxon>
        <taxon>Fungi</taxon>
        <taxon>Fungi incertae sedis</taxon>
        <taxon>Chytridiomycota</taxon>
        <taxon>Chytridiomycota incertae sedis</taxon>
        <taxon>Chytridiomycetes</taxon>
        <taxon>Rhizophydiales</taxon>
        <taxon>Rhizophydiales incertae sedis</taxon>
        <taxon>Batrachochytrium</taxon>
    </lineage>
</organism>
<dbReference type="Pfam" id="PF13259">
    <property type="entry name" value="clamp_Gag1-like"/>
    <property type="match status" value="1"/>
</dbReference>
<evidence type="ECO:0000259" key="1">
    <source>
        <dbReference type="Pfam" id="PF13259"/>
    </source>
</evidence>
<reference evidence="2 3" key="2">
    <citation type="submission" date="2016-05" db="EMBL/GenBank/DDBJ databases">
        <title>Lineage-specific infection strategies underlie the spectrum of fungal disease in amphibians.</title>
        <authorList>
            <person name="Cuomo C.A."/>
            <person name="Farrer R.A."/>
            <person name="James T."/>
            <person name="Longcore J."/>
            <person name="Birren B."/>
        </authorList>
    </citation>
    <scope>NUCLEOTIDE SEQUENCE [LARGE SCALE GENOMIC DNA]</scope>
    <source>
        <strain evidence="2 3">JEL423</strain>
    </source>
</reference>
<feature type="domain" description="Gag1-like clamp" evidence="1">
    <location>
        <begin position="121"/>
        <end position="208"/>
    </location>
</feature>
<reference evidence="2 3" key="1">
    <citation type="submission" date="2006-10" db="EMBL/GenBank/DDBJ databases">
        <title>The Genome Sequence of Batrachochytrium dendrobatidis JEL423.</title>
        <authorList>
            <consortium name="The Broad Institute Genome Sequencing Platform"/>
            <person name="Birren B."/>
            <person name="Lander E."/>
            <person name="Galagan J."/>
            <person name="Cuomo C."/>
            <person name="Devon K."/>
            <person name="Jaffe D."/>
            <person name="Butler J."/>
            <person name="Alvarez P."/>
            <person name="Gnerre S."/>
            <person name="Grabherr M."/>
            <person name="Kleber M."/>
            <person name="Mauceli E."/>
            <person name="Brockman W."/>
            <person name="Young S."/>
            <person name="LaButti K."/>
            <person name="Sykes S."/>
            <person name="DeCaprio D."/>
            <person name="Crawford M."/>
            <person name="Koehrsen M."/>
            <person name="Engels R."/>
            <person name="Montgomery P."/>
            <person name="Pearson M."/>
            <person name="Howarth C."/>
            <person name="Larson L."/>
            <person name="White J."/>
            <person name="O'Leary S."/>
            <person name="Kodira C."/>
            <person name="Zeng Q."/>
            <person name="Yandava C."/>
            <person name="Alvarado L."/>
            <person name="Longcore J."/>
            <person name="James T."/>
        </authorList>
    </citation>
    <scope>NUCLEOTIDE SEQUENCE [LARGE SCALE GENOMIC DNA]</scope>
    <source>
        <strain evidence="2 3">JEL423</strain>
    </source>
</reference>
<accession>A0A177WZD2</accession>
<protein>
    <recommendedName>
        <fullName evidence="1">Gag1-like clamp domain-containing protein</fullName>
    </recommendedName>
</protein>
<dbReference type="Proteomes" id="UP000077115">
    <property type="component" value="Unassembled WGS sequence"/>
</dbReference>
<sequence length="224" mass="25362">MDLSCQRISLQEPMPLCNTDLSFHNEKESLDDPTRTDPITAEFNLPTASISTNPITVQQPLDIAIELNPLKTRLGQSPSDTVLLNDNTFQTSCTNTRSLSCSTHELKSKKRVEDLEIFHANIEQDRQGIIGYLNWQMRRDAWRKQHTPYDPTRPVSTNYKNNTTLQEVESTHHASIYESMISGRKFSKAVPVSFVIIILIHGWRSDGLVPANWPPPFSPEADSS</sequence>
<dbReference type="EMBL" id="DS022314">
    <property type="protein sequence ID" value="OAJ45044.1"/>
    <property type="molecule type" value="Genomic_DNA"/>
</dbReference>
<gene>
    <name evidence="2" type="ORF">BDEG_28212</name>
</gene>
<evidence type="ECO:0000313" key="2">
    <source>
        <dbReference type="EMBL" id="OAJ45044.1"/>
    </source>
</evidence>
<dbReference type="InterPro" id="IPR025124">
    <property type="entry name" value="Gag1-like_clamp"/>
</dbReference>
<dbReference type="AlphaFoldDB" id="A0A177WZD2"/>
<evidence type="ECO:0000313" key="3">
    <source>
        <dbReference type="Proteomes" id="UP000077115"/>
    </source>
</evidence>
<proteinExistence type="predicted"/>
<dbReference type="VEuPathDB" id="FungiDB:BDEG_28212"/>
<name>A0A177WZD2_BATDL</name>
<dbReference type="OrthoDB" id="5576875at2759"/>